<sequence length="175" mass="18264">MLAELEPVASGVLSSFPAWRARRGREAKADALRAKAAALAGPAALAFDAAGVSIDYKPPGTWQQQPINPALVWSTMFGNTPMLDPSLVNQVGLQALGLLEHKGDEQAEREKGFVGAIAWFLTLGPRIRAAAGLPPRSAPGLVVTSVVVLVQGILIAAVGGVLVFPLAGWLGWLPD</sequence>
<keyword evidence="3" id="KW-1185">Reference proteome</keyword>
<dbReference type="EMBL" id="WLZY01000015">
    <property type="protein sequence ID" value="NDL60836.1"/>
    <property type="molecule type" value="Genomic_DNA"/>
</dbReference>
<reference evidence="2 3" key="1">
    <citation type="submission" date="2019-11" db="EMBL/GenBank/DDBJ databases">
        <authorList>
            <person name="Li X.-J."/>
            <person name="Feng X.-M."/>
        </authorList>
    </citation>
    <scope>NUCLEOTIDE SEQUENCE [LARGE SCALE GENOMIC DNA]</scope>
    <source>
        <strain evidence="2 3">XMNu-373</strain>
    </source>
</reference>
<organism evidence="2 3">
    <name type="scientific">Phytoactinopolyspora mesophila</name>
    <dbReference type="NCBI Taxonomy" id="2650750"/>
    <lineage>
        <taxon>Bacteria</taxon>
        <taxon>Bacillati</taxon>
        <taxon>Actinomycetota</taxon>
        <taxon>Actinomycetes</taxon>
        <taxon>Jiangellales</taxon>
        <taxon>Jiangellaceae</taxon>
        <taxon>Phytoactinopolyspora</taxon>
    </lineage>
</organism>
<keyword evidence="1" id="KW-1133">Transmembrane helix</keyword>
<keyword evidence="1" id="KW-0472">Membrane</keyword>
<accession>A0A7K3MC41</accession>
<evidence type="ECO:0000256" key="1">
    <source>
        <dbReference type="SAM" id="Phobius"/>
    </source>
</evidence>
<keyword evidence="1" id="KW-0812">Transmembrane</keyword>
<dbReference type="RefSeq" id="WP_162453555.1">
    <property type="nucleotide sequence ID" value="NZ_WLZY01000015.1"/>
</dbReference>
<gene>
    <name evidence="2" type="ORF">F7O44_27545</name>
</gene>
<feature type="transmembrane region" description="Helical" evidence="1">
    <location>
        <begin position="146"/>
        <end position="172"/>
    </location>
</feature>
<proteinExistence type="predicted"/>
<evidence type="ECO:0000313" key="2">
    <source>
        <dbReference type="EMBL" id="NDL60836.1"/>
    </source>
</evidence>
<protein>
    <submittedName>
        <fullName evidence="2">Uncharacterized protein</fullName>
    </submittedName>
</protein>
<dbReference type="Proteomes" id="UP000460435">
    <property type="component" value="Unassembled WGS sequence"/>
</dbReference>
<name>A0A7K3MC41_9ACTN</name>
<evidence type="ECO:0000313" key="3">
    <source>
        <dbReference type="Proteomes" id="UP000460435"/>
    </source>
</evidence>
<dbReference type="AlphaFoldDB" id="A0A7K3MC41"/>
<comment type="caution">
    <text evidence="2">The sequence shown here is derived from an EMBL/GenBank/DDBJ whole genome shotgun (WGS) entry which is preliminary data.</text>
</comment>